<dbReference type="InterPro" id="IPR046350">
    <property type="entry name" value="Cystatin_sf"/>
</dbReference>
<protein>
    <recommendedName>
        <fullName evidence="6">Cystatin domain-containing protein</fullName>
    </recommendedName>
</protein>
<dbReference type="OrthoDB" id="2429551at2759"/>
<dbReference type="GO" id="GO:0004869">
    <property type="term" value="F:cysteine-type endopeptidase inhibitor activity"/>
    <property type="evidence" value="ECO:0007669"/>
    <property type="project" value="UniProtKB-KW"/>
</dbReference>
<dbReference type="Proteomes" id="UP001165065">
    <property type="component" value="Unassembled WGS sequence"/>
</dbReference>
<dbReference type="InterPro" id="IPR001713">
    <property type="entry name" value="Prot_inh_stefin"/>
</dbReference>
<keyword evidence="3" id="KW-0789">Thiol protease inhibitor</keyword>
<gene>
    <name evidence="4" type="ORF">TrCOL_g2330</name>
</gene>
<accession>A0A9W7L548</accession>
<dbReference type="SUPFAM" id="SSF54403">
    <property type="entry name" value="Cystatin/monellin"/>
    <property type="match status" value="1"/>
</dbReference>
<dbReference type="GO" id="GO:0005829">
    <property type="term" value="C:cytosol"/>
    <property type="evidence" value="ECO:0007669"/>
    <property type="project" value="TreeGrafter"/>
</dbReference>
<comment type="similarity">
    <text evidence="1">Belongs to the cystatin family.</text>
</comment>
<evidence type="ECO:0008006" key="6">
    <source>
        <dbReference type="Google" id="ProtNLM"/>
    </source>
</evidence>
<name>A0A9W7L548_9STRA</name>
<evidence type="ECO:0000313" key="4">
    <source>
        <dbReference type="EMBL" id="GMI33070.1"/>
    </source>
</evidence>
<evidence type="ECO:0000256" key="3">
    <source>
        <dbReference type="ARBA" id="ARBA00022704"/>
    </source>
</evidence>
<keyword evidence="5" id="KW-1185">Reference proteome</keyword>
<evidence type="ECO:0000256" key="1">
    <source>
        <dbReference type="ARBA" id="ARBA00009403"/>
    </source>
</evidence>
<organism evidence="4 5">
    <name type="scientific">Triparma columacea</name>
    <dbReference type="NCBI Taxonomy" id="722753"/>
    <lineage>
        <taxon>Eukaryota</taxon>
        <taxon>Sar</taxon>
        <taxon>Stramenopiles</taxon>
        <taxon>Ochrophyta</taxon>
        <taxon>Bolidophyceae</taxon>
        <taxon>Parmales</taxon>
        <taxon>Triparmaceae</taxon>
        <taxon>Triparma</taxon>
    </lineage>
</organism>
<comment type="caution">
    <text evidence="4">The sequence shown here is derived from an EMBL/GenBank/DDBJ whole genome shotgun (WGS) entry which is preliminary data.</text>
</comment>
<dbReference type="PANTHER" id="PTHR11414:SF21">
    <property type="entry name" value="CYSTATIN 14A, TANDEM DUPLICATE 1-RELATED"/>
    <property type="match status" value="1"/>
</dbReference>
<dbReference type="Gene3D" id="3.10.450.10">
    <property type="match status" value="1"/>
</dbReference>
<reference evidence="5" key="1">
    <citation type="journal article" date="2023" name="Commun. Biol.">
        <title>Genome analysis of Parmales, the sister group of diatoms, reveals the evolutionary specialization of diatoms from phago-mixotrophs to photoautotrophs.</title>
        <authorList>
            <person name="Ban H."/>
            <person name="Sato S."/>
            <person name="Yoshikawa S."/>
            <person name="Yamada K."/>
            <person name="Nakamura Y."/>
            <person name="Ichinomiya M."/>
            <person name="Sato N."/>
            <person name="Blanc-Mathieu R."/>
            <person name="Endo H."/>
            <person name="Kuwata A."/>
            <person name="Ogata H."/>
        </authorList>
    </citation>
    <scope>NUCLEOTIDE SEQUENCE [LARGE SCALE GENOMIC DNA]</scope>
</reference>
<keyword evidence="2" id="KW-0646">Protease inhibitor</keyword>
<dbReference type="AlphaFoldDB" id="A0A9W7L548"/>
<evidence type="ECO:0000313" key="5">
    <source>
        <dbReference type="Proteomes" id="UP001165065"/>
    </source>
</evidence>
<dbReference type="PANTHER" id="PTHR11414">
    <property type="entry name" value="CYSTATIN FAMILY MEMBER"/>
    <property type="match status" value="1"/>
</dbReference>
<sequence length="103" mass="10690">MTSTVTSPVCGGHSAVEITEDVIALAVSLKSDVENTLSSEFETFEPVGMTTQVVAGTVYHVKINTGSDHVHARIFKPLPHTGAPATLQKAVGGFSAEDAIAPL</sequence>
<dbReference type="PROSITE" id="PS00287">
    <property type="entry name" value="CYSTATIN"/>
    <property type="match status" value="1"/>
</dbReference>
<evidence type="ECO:0000256" key="2">
    <source>
        <dbReference type="ARBA" id="ARBA00022690"/>
    </source>
</evidence>
<dbReference type="InterPro" id="IPR018073">
    <property type="entry name" value="Prot_inh_cystat_CS"/>
</dbReference>
<proteinExistence type="inferred from homology"/>
<dbReference type="EMBL" id="BRYA01000026">
    <property type="protein sequence ID" value="GMI33070.1"/>
    <property type="molecule type" value="Genomic_DNA"/>
</dbReference>